<evidence type="ECO:0000256" key="2">
    <source>
        <dbReference type="ARBA" id="ARBA00023043"/>
    </source>
</evidence>
<dbReference type="SUPFAM" id="SSF48403">
    <property type="entry name" value="Ankyrin repeat"/>
    <property type="match status" value="1"/>
</dbReference>
<feature type="repeat" description="ANK" evidence="3">
    <location>
        <begin position="104"/>
        <end position="136"/>
    </location>
</feature>
<dbReference type="PROSITE" id="PS50297">
    <property type="entry name" value="ANK_REP_REGION"/>
    <property type="match status" value="5"/>
</dbReference>
<dbReference type="PROSITE" id="PS50088">
    <property type="entry name" value="ANK_REPEAT"/>
    <property type="match status" value="5"/>
</dbReference>
<dbReference type="PhylomeDB" id="A0A0G4G9K4"/>
<evidence type="ECO:0000256" key="1">
    <source>
        <dbReference type="ARBA" id="ARBA00022737"/>
    </source>
</evidence>
<sequence>MDLSGLFVGNFLRPGAIRQKLRSFQPVEPQKLFDALGEFVKTGKRGDLILLLRVGADVDGFVKQKLLEGSQNRTALMQAVVSGSLEAVKMLVSVGARLERRTKFGLSALHLGCMEGRVKIVEYLVKKGAEMEALTREGRTPLWLSALMGHEKVVEFLASKGANVRTAEWSGDSALHAAAVRGHREAVKVLLDRGANIDAEGKFQLTPLALTTLYPNDHLDVAKLLVRRGANVNHRAVQGGTVLHAAALNGSADVLEYVLTRDVDLHARDDFGRTALHYATRHCLGGGEDDLELNKIRIAQRLLTRGIDVNALDVYGETARDLSRKRPEDSLVRMWFANLHKVGAILVPS</sequence>
<dbReference type="PANTHER" id="PTHR24161:SF85">
    <property type="entry name" value="PALMITOYLTRANSFERASE HIP14"/>
    <property type="match status" value="1"/>
</dbReference>
<dbReference type="EMBL" id="CDMZ01000997">
    <property type="protein sequence ID" value="CEM25381.1"/>
    <property type="molecule type" value="Genomic_DNA"/>
</dbReference>
<dbReference type="PANTHER" id="PTHR24161">
    <property type="entry name" value="ANK_REP_REGION DOMAIN-CONTAINING PROTEIN-RELATED"/>
    <property type="match status" value="1"/>
</dbReference>
<name>A0A0G4G9K4_9ALVE</name>
<keyword evidence="1" id="KW-0677">Repeat</keyword>
<dbReference type="InterPro" id="IPR002110">
    <property type="entry name" value="Ankyrin_rpt"/>
</dbReference>
<dbReference type="PRINTS" id="PR01415">
    <property type="entry name" value="ANKYRIN"/>
</dbReference>
<feature type="repeat" description="ANK" evidence="3">
    <location>
        <begin position="170"/>
        <end position="202"/>
    </location>
</feature>
<feature type="repeat" description="ANK" evidence="3">
    <location>
        <begin position="71"/>
        <end position="103"/>
    </location>
</feature>
<protein>
    <submittedName>
        <fullName evidence="4">Uncharacterized protein</fullName>
    </submittedName>
</protein>
<accession>A0A0G4G9K4</accession>
<dbReference type="AlphaFoldDB" id="A0A0G4G9K4"/>
<evidence type="ECO:0000313" key="4">
    <source>
        <dbReference type="EMBL" id="CEM25381.1"/>
    </source>
</evidence>
<feature type="repeat" description="ANK" evidence="3">
    <location>
        <begin position="137"/>
        <end position="169"/>
    </location>
</feature>
<evidence type="ECO:0000256" key="3">
    <source>
        <dbReference type="PROSITE-ProRule" id="PRU00023"/>
    </source>
</evidence>
<proteinExistence type="predicted"/>
<dbReference type="SMART" id="SM00248">
    <property type="entry name" value="ANK"/>
    <property type="match status" value="7"/>
</dbReference>
<dbReference type="VEuPathDB" id="CryptoDB:Cvel_20816"/>
<feature type="repeat" description="ANK" evidence="3">
    <location>
        <begin position="238"/>
        <end position="270"/>
    </location>
</feature>
<dbReference type="Gene3D" id="1.25.40.20">
    <property type="entry name" value="Ankyrin repeat-containing domain"/>
    <property type="match status" value="3"/>
</dbReference>
<dbReference type="InterPro" id="IPR036770">
    <property type="entry name" value="Ankyrin_rpt-contain_sf"/>
</dbReference>
<keyword evidence="2 3" id="KW-0040">ANK repeat</keyword>
<organism evidence="4">
    <name type="scientific">Chromera velia CCMP2878</name>
    <dbReference type="NCBI Taxonomy" id="1169474"/>
    <lineage>
        <taxon>Eukaryota</taxon>
        <taxon>Sar</taxon>
        <taxon>Alveolata</taxon>
        <taxon>Colpodellida</taxon>
        <taxon>Chromeraceae</taxon>
        <taxon>Chromera</taxon>
    </lineage>
</organism>
<dbReference type="Pfam" id="PF13637">
    <property type="entry name" value="Ank_4"/>
    <property type="match status" value="1"/>
</dbReference>
<gene>
    <name evidence="4" type="ORF">Cvel_20816</name>
</gene>
<dbReference type="Pfam" id="PF12796">
    <property type="entry name" value="Ank_2"/>
    <property type="match status" value="2"/>
</dbReference>
<reference evidence="4" key="1">
    <citation type="submission" date="2014-11" db="EMBL/GenBank/DDBJ databases">
        <authorList>
            <person name="Otto D Thomas"/>
            <person name="Naeem Raeece"/>
        </authorList>
    </citation>
    <scope>NUCLEOTIDE SEQUENCE</scope>
</reference>